<proteinExistence type="predicted"/>
<reference evidence="1" key="2">
    <citation type="journal article" date="2015" name="Data Brief">
        <title>Shoot transcriptome of the giant reed, Arundo donax.</title>
        <authorList>
            <person name="Barrero R.A."/>
            <person name="Guerrero F.D."/>
            <person name="Moolhuijzen P."/>
            <person name="Goolsby J.A."/>
            <person name="Tidwell J."/>
            <person name="Bellgard S.E."/>
            <person name="Bellgard M.I."/>
        </authorList>
    </citation>
    <scope>NUCLEOTIDE SEQUENCE</scope>
    <source>
        <tissue evidence="1">Shoot tissue taken approximately 20 cm above the soil surface</tissue>
    </source>
</reference>
<name>A0A0A8YA48_ARUDO</name>
<dbReference type="EMBL" id="GBRH01275146">
    <property type="protein sequence ID" value="JAD22749.1"/>
    <property type="molecule type" value="Transcribed_RNA"/>
</dbReference>
<evidence type="ECO:0000313" key="1">
    <source>
        <dbReference type="EMBL" id="JAD22749.1"/>
    </source>
</evidence>
<reference evidence="1" key="1">
    <citation type="submission" date="2014-09" db="EMBL/GenBank/DDBJ databases">
        <authorList>
            <person name="Magalhaes I.L.F."/>
            <person name="Oliveira U."/>
            <person name="Santos F.R."/>
            <person name="Vidigal T.H.D.A."/>
            <person name="Brescovit A.D."/>
            <person name="Santos A.J."/>
        </authorList>
    </citation>
    <scope>NUCLEOTIDE SEQUENCE</scope>
    <source>
        <tissue evidence="1">Shoot tissue taken approximately 20 cm above the soil surface</tissue>
    </source>
</reference>
<sequence length="48" mass="5074">MRNGFFSLSRSARSSPQSALVLRLRFLFVGRLAPGHPSGAVAAGRGCN</sequence>
<protein>
    <submittedName>
        <fullName evidence="1">Uncharacterized protein</fullName>
    </submittedName>
</protein>
<dbReference type="AlphaFoldDB" id="A0A0A8YA48"/>
<organism evidence="1">
    <name type="scientific">Arundo donax</name>
    <name type="common">Giant reed</name>
    <name type="synonym">Donax arundinaceus</name>
    <dbReference type="NCBI Taxonomy" id="35708"/>
    <lineage>
        <taxon>Eukaryota</taxon>
        <taxon>Viridiplantae</taxon>
        <taxon>Streptophyta</taxon>
        <taxon>Embryophyta</taxon>
        <taxon>Tracheophyta</taxon>
        <taxon>Spermatophyta</taxon>
        <taxon>Magnoliopsida</taxon>
        <taxon>Liliopsida</taxon>
        <taxon>Poales</taxon>
        <taxon>Poaceae</taxon>
        <taxon>PACMAD clade</taxon>
        <taxon>Arundinoideae</taxon>
        <taxon>Arundineae</taxon>
        <taxon>Arundo</taxon>
    </lineage>
</organism>
<accession>A0A0A8YA48</accession>